<evidence type="ECO:0000256" key="1">
    <source>
        <dbReference type="SAM" id="MobiDB-lite"/>
    </source>
</evidence>
<dbReference type="PANTHER" id="PTHR43355:SF2">
    <property type="entry name" value="FLAVIN REDUCTASE (NADPH)"/>
    <property type="match status" value="1"/>
</dbReference>
<protein>
    <submittedName>
        <fullName evidence="2">Uncharacterized protein</fullName>
    </submittedName>
</protein>
<gene>
    <name evidence="2" type="ORF">E5288_WYG015857</name>
</gene>
<dbReference type="GO" id="GO:0004074">
    <property type="term" value="F:biliverdin reductase [NAD(P)H] activity"/>
    <property type="evidence" value="ECO:0007669"/>
    <property type="project" value="TreeGrafter"/>
</dbReference>
<sequence length="134" mass="15218">MKTHGADKVMACTSAFLPWDPSKVPPRLQDVTDDQIQMQKILQESDLKYAARDATTYGRPAADWGPHRDPGWTRALEGHLQTGPGPLHAAQPHYRLRRNAVHNNSFVDMREQSVQNIELTRCFTMSKCTLIHLK</sequence>
<evidence type="ECO:0000313" key="3">
    <source>
        <dbReference type="Proteomes" id="UP000322234"/>
    </source>
</evidence>
<evidence type="ECO:0000313" key="2">
    <source>
        <dbReference type="EMBL" id="MXQ89238.1"/>
    </source>
</evidence>
<reference evidence="2" key="1">
    <citation type="submission" date="2019-10" db="EMBL/GenBank/DDBJ databases">
        <title>The sequence and de novo assembly of the wild yak genome.</title>
        <authorList>
            <person name="Liu Y."/>
        </authorList>
    </citation>
    <scope>NUCLEOTIDE SEQUENCE [LARGE SCALE GENOMIC DNA]</scope>
    <source>
        <strain evidence="2">WY2019</strain>
    </source>
</reference>
<name>A0A6B0RGG2_9CETA</name>
<feature type="region of interest" description="Disordered" evidence="1">
    <location>
        <begin position="58"/>
        <end position="90"/>
    </location>
</feature>
<dbReference type="GO" id="GO:0042602">
    <property type="term" value="F:riboflavin reductase (NADPH) activity"/>
    <property type="evidence" value="ECO:0007669"/>
    <property type="project" value="TreeGrafter"/>
</dbReference>
<dbReference type="InterPro" id="IPR051606">
    <property type="entry name" value="Polyketide_Oxido-like"/>
</dbReference>
<dbReference type="PANTHER" id="PTHR43355">
    <property type="entry name" value="FLAVIN REDUCTASE (NADPH)"/>
    <property type="match status" value="1"/>
</dbReference>
<dbReference type="EMBL" id="VBQZ03000054">
    <property type="protein sequence ID" value="MXQ89238.1"/>
    <property type="molecule type" value="Genomic_DNA"/>
</dbReference>
<accession>A0A6B0RGG2</accession>
<comment type="caution">
    <text evidence="2">The sequence shown here is derived from an EMBL/GenBank/DDBJ whole genome shotgun (WGS) entry which is preliminary data.</text>
</comment>
<dbReference type="Proteomes" id="UP000322234">
    <property type="component" value="Unassembled WGS sequence"/>
</dbReference>
<proteinExistence type="predicted"/>
<keyword evidence="3" id="KW-1185">Reference proteome</keyword>
<dbReference type="AlphaFoldDB" id="A0A6B0RGG2"/>
<organism evidence="2 3">
    <name type="scientific">Bos mutus</name>
    <name type="common">wild yak</name>
    <dbReference type="NCBI Taxonomy" id="72004"/>
    <lineage>
        <taxon>Eukaryota</taxon>
        <taxon>Metazoa</taxon>
        <taxon>Chordata</taxon>
        <taxon>Craniata</taxon>
        <taxon>Vertebrata</taxon>
        <taxon>Euteleostomi</taxon>
        <taxon>Mammalia</taxon>
        <taxon>Eutheria</taxon>
        <taxon>Laurasiatheria</taxon>
        <taxon>Artiodactyla</taxon>
        <taxon>Ruminantia</taxon>
        <taxon>Pecora</taxon>
        <taxon>Bovidae</taxon>
        <taxon>Bovinae</taxon>
        <taxon>Bos</taxon>
    </lineage>
</organism>